<dbReference type="InterPro" id="IPR009017">
    <property type="entry name" value="GFP"/>
</dbReference>
<name>A0A1D7XF04_ACTTE</name>
<dbReference type="SUPFAM" id="SSF54511">
    <property type="entry name" value="GFP-like"/>
    <property type="match status" value="1"/>
</dbReference>
<reference evidence="5" key="1">
    <citation type="submission" date="2015-09" db="EMBL/GenBank/DDBJ databases">
        <title>Comparative analysis of genes involved in UV response from Cnidarian species.</title>
        <authorList>
            <person name="Muller J.N."/>
            <person name="Pavasovic A."/>
            <person name="Amin S."/>
            <person name="Smith H."/>
            <person name="Prentis P."/>
        </authorList>
    </citation>
    <scope>NUCLEOTIDE SEQUENCE</scope>
</reference>
<dbReference type="InterPro" id="IPR011584">
    <property type="entry name" value="GFP-related"/>
</dbReference>
<protein>
    <submittedName>
        <fullName evidence="5">Blue chromoprotein 1</fullName>
    </submittedName>
</protein>
<proteinExistence type="evidence at transcript level"/>
<keyword evidence="3" id="KW-0455">Luminescence</keyword>
<dbReference type="GO" id="GO:0008218">
    <property type="term" value="P:bioluminescence"/>
    <property type="evidence" value="ECO:0007669"/>
    <property type="project" value="UniProtKB-KW"/>
</dbReference>
<keyword evidence="4" id="KW-0599">Photoprotein</keyword>
<evidence type="ECO:0000256" key="4">
    <source>
        <dbReference type="ARBA" id="ARBA00023262"/>
    </source>
</evidence>
<dbReference type="Gene3D" id="3.30.1300.40">
    <property type="match status" value="1"/>
</dbReference>
<dbReference type="Pfam" id="PF01353">
    <property type="entry name" value="GFP"/>
    <property type="match status" value="1"/>
</dbReference>
<dbReference type="Gene3D" id="2.40.155.10">
    <property type="entry name" value="Green fluorescent protein"/>
    <property type="match status" value="1"/>
</dbReference>
<dbReference type="SMR" id="A0A1D7XF04"/>
<evidence type="ECO:0000256" key="2">
    <source>
        <dbReference type="ARBA" id="ARBA00022991"/>
    </source>
</evidence>
<sequence length="232" mass="25938">MSSLVKKDMCIKMTMEGTVNGHHFKCVGEGEGKPFEGTQVEKIRITEGGPLPFAYDILAPCCMYGSKTFIKHASGIPDYFKDSLPEGFTWERTQIYEDGGYLTIHQDTSIQGDSFIFKVKVIGANFPANGPVMQKKTAGWEPCVEMLYPRDGVLCGQSLMALKCTDGNHLTSHLRTTYRSRKPANAVNMPKFHFGDHRIEILKEAEPGKFYEQYESAVARYCEAAPSKLGHH</sequence>
<dbReference type="AlphaFoldDB" id="A0A1D7XF04"/>
<evidence type="ECO:0000256" key="1">
    <source>
        <dbReference type="ARBA" id="ARBA00008949"/>
    </source>
</evidence>
<accession>A0A1D7XF04</accession>
<evidence type="ECO:0000313" key="5">
    <source>
        <dbReference type="EMBL" id="AOQ25778.1"/>
    </source>
</evidence>
<dbReference type="EMBL" id="KT779414">
    <property type="protein sequence ID" value="AOQ25778.1"/>
    <property type="molecule type" value="mRNA"/>
</dbReference>
<evidence type="ECO:0000256" key="3">
    <source>
        <dbReference type="ARBA" id="ARBA00023223"/>
    </source>
</evidence>
<keyword evidence="2" id="KW-0157">Chromophore</keyword>
<comment type="similarity">
    <text evidence="1">Belongs to the GFP family.</text>
</comment>
<dbReference type="OrthoDB" id="5974228at2759"/>
<organism evidence="5">
    <name type="scientific">Actinia tenebrosa</name>
    <name type="common">Australian red waratah sea anemone</name>
    <dbReference type="NCBI Taxonomy" id="6105"/>
    <lineage>
        <taxon>Eukaryota</taxon>
        <taxon>Metazoa</taxon>
        <taxon>Cnidaria</taxon>
        <taxon>Anthozoa</taxon>
        <taxon>Hexacorallia</taxon>
        <taxon>Actiniaria</taxon>
        <taxon>Actiniidae</taxon>
        <taxon>Actinia</taxon>
    </lineage>
</organism>